<evidence type="ECO:0000256" key="3">
    <source>
        <dbReference type="ARBA" id="ARBA00022692"/>
    </source>
</evidence>
<name>A0A432WGP0_9GAMM</name>
<comment type="similarity">
    <text evidence="2 6">Belongs to the GDT1 family.</text>
</comment>
<proteinExistence type="inferred from homology"/>
<gene>
    <name evidence="7" type="ORF">CWE14_06655</name>
</gene>
<dbReference type="Proteomes" id="UP000287823">
    <property type="component" value="Unassembled WGS sequence"/>
</dbReference>
<dbReference type="PANTHER" id="PTHR12608:SF1">
    <property type="entry name" value="TRANSMEMBRANE PROTEIN 165"/>
    <property type="match status" value="1"/>
</dbReference>
<feature type="transmembrane region" description="Helical" evidence="6">
    <location>
        <begin position="36"/>
        <end position="61"/>
    </location>
</feature>
<organism evidence="7 8">
    <name type="scientific">Aliidiomarina soli</name>
    <dbReference type="NCBI Taxonomy" id="1928574"/>
    <lineage>
        <taxon>Bacteria</taxon>
        <taxon>Pseudomonadati</taxon>
        <taxon>Pseudomonadota</taxon>
        <taxon>Gammaproteobacteria</taxon>
        <taxon>Alteromonadales</taxon>
        <taxon>Idiomarinaceae</taxon>
        <taxon>Aliidiomarina</taxon>
    </lineage>
</organism>
<dbReference type="InterPro" id="IPR001727">
    <property type="entry name" value="GDT1-like"/>
</dbReference>
<evidence type="ECO:0000256" key="5">
    <source>
        <dbReference type="ARBA" id="ARBA00023136"/>
    </source>
</evidence>
<dbReference type="RefSeq" id="WP_126798678.1">
    <property type="nucleotide sequence ID" value="NZ_PIPO01000003.1"/>
</dbReference>
<evidence type="ECO:0000256" key="2">
    <source>
        <dbReference type="ARBA" id="ARBA00009190"/>
    </source>
</evidence>
<evidence type="ECO:0000256" key="1">
    <source>
        <dbReference type="ARBA" id="ARBA00004141"/>
    </source>
</evidence>
<accession>A0A432WGP0</accession>
<evidence type="ECO:0000313" key="8">
    <source>
        <dbReference type="Proteomes" id="UP000287823"/>
    </source>
</evidence>
<evidence type="ECO:0000256" key="6">
    <source>
        <dbReference type="RuleBase" id="RU365102"/>
    </source>
</evidence>
<comment type="caution">
    <text evidence="7">The sequence shown here is derived from an EMBL/GenBank/DDBJ whole genome shotgun (WGS) entry which is preliminary data.</text>
</comment>
<dbReference type="AlphaFoldDB" id="A0A432WGP0"/>
<dbReference type="GO" id="GO:0046873">
    <property type="term" value="F:metal ion transmembrane transporter activity"/>
    <property type="evidence" value="ECO:0007669"/>
    <property type="project" value="InterPro"/>
</dbReference>
<dbReference type="Pfam" id="PF01169">
    <property type="entry name" value="GDT1"/>
    <property type="match status" value="2"/>
</dbReference>
<protein>
    <recommendedName>
        <fullName evidence="6">GDT1 family protein</fullName>
    </recommendedName>
</protein>
<feature type="transmembrane region" description="Helical" evidence="6">
    <location>
        <begin position="6"/>
        <end position="29"/>
    </location>
</feature>
<keyword evidence="5 6" id="KW-0472">Membrane</keyword>
<sequence length="212" mass="23450">MDAFFLSIITVGIAEVGDRSLFLALLFGLRYQRPWPVFAGMAIGLFLNQVVSALFGIWLFRFLQADWQGWLVGIAFLVMAVWVLIPEDEEVKTDLKTRHLVFAAAVAFFLLEMADKTQLVVITLAGSYQALWPVVLGSTIGILAVTTPALWLGYRFANKLPLQTMKWVACALFLVLGLMVLLQAAGVTGETSWFNFDAWLPDHPALDSPPSA</sequence>
<comment type="subcellular location">
    <subcellularLocation>
        <location evidence="1 6">Membrane</location>
        <topology evidence="1 6">Multi-pass membrane protein</topology>
    </subcellularLocation>
</comment>
<feature type="transmembrane region" description="Helical" evidence="6">
    <location>
        <begin position="166"/>
        <end position="186"/>
    </location>
</feature>
<keyword evidence="4 6" id="KW-1133">Transmembrane helix</keyword>
<reference evidence="7 8" key="1">
    <citation type="journal article" date="2011" name="Front. Microbiol.">
        <title>Genomic signatures of strain selection and enhancement in Bacillus atrophaeus var. globigii, a historical biowarfare simulant.</title>
        <authorList>
            <person name="Gibbons H.S."/>
            <person name="Broomall S.M."/>
            <person name="McNew L.A."/>
            <person name="Daligault H."/>
            <person name="Chapman C."/>
            <person name="Bruce D."/>
            <person name="Karavis M."/>
            <person name="Krepps M."/>
            <person name="McGregor P.A."/>
            <person name="Hong C."/>
            <person name="Park K.H."/>
            <person name="Akmal A."/>
            <person name="Feldman A."/>
            <person name="Lin J.S."/>
            <person name="Chang W.E."/>
            <person name="Higgs B.W."/>
            <person name="Demirev P."/>
            <person name="Lindquist J."/>
            <person name="Liem A."/>
            <person name="Fochler E."/>
            <person name="Read T.D."/>
            <person name="Tapia R."/>
            <person name="Johnson S."/>
            <person name="Bishop-Lilly K.A."/>
            <person name="Detter C."/>
            <person name="Han C."/>
            <person name="Sozhamannan S."/>
            <person name="Rosenzweig C.N."/>
            <person name="Skowronski E.W."/>
        </authorList>
    </citation>
    <scope>NUCLEOTIDE SEQUENCE [LARGE SCALE GENOMIC DNA]</scope>
    <source>
        <strain evidence="7 8">Y4G10-17</strain>
    </source>
</reference>
<dbReference type="GO" id="GO:0016020">
    <property type="term" value="C:membrane"/>
    <property type="evidence" value="ECO:0007669"/>
    <property type="project" value="UniProtKB-SubCell"/>
</dbReference>
<keyword evidence="3 6" id="KW-0812">Transmembrane</keyword>
<dbReference type="PANTHER" id="PTHR12608">
    <property type="entry name" value="TRANSMEMBRANE PROTEIN HTP-1 RELATED"/>
    <property type="match status" value="1"/>
</dbReference>
<keyword evidence="8" id="KW-1185">Reference proteome</keyword>
<feature type="transmembrane region" description="Helical" evidence="6">
    <location>
        <begin position="67"/>
        <end position="85"/>
    </location>
</feature>
<evidence type="ECO:0000256" key="4">
    <source>
        <dbReference type="ARBA" id="ARBA00022989"/>
    </source>
</evidence>
<feature type="transmembrane region" description="Helical" evidence="6">
    <location>
        <begin position="134"/>
        <end position="154"/>
    </location>
</feature>
<dbReference type="EMBL" id="PIPO01000003">
    <property type="protein sequence ID" value="RUO32923.1"/>
    <property type="molecule type" value="Genomic_DNA"/>
</dbReference>
<evidence type="ECO:0000313" key="7">
    <source>
        <dbReference type="EMBL" id="RUO32923.1"/>
    </source>
</evidence>
<feature type="transmembrane region" description="Helical" evidence="6">
    <location>
        <begin position="97"/>
        <end position="114"/>
    </location>
</feature>